<keyword evidence="12" id="KW-0324">Glycolysis</keyword>
<gene>
    <name evidence="16" type="ORF">BYL167_LOCUS41880</name>
    <name evidence="15" type="ORF">GIL414_LOCUS38399</name>
    <name evidence="17" type="ORF">SMN809_LOCUS53890</name>
</gene>
<dbReference type="Proteomes" id="UP000681967">
    <property type="component" value="Unassembled WGS sequence"/>
</dbReference>
<evidence type="ECO:0000256" key="13">
    <source>
        <dbReference type="ARBA" id="ARBA00048070"/>
    </source>
</evidence>
<evidence type="ECO:0000256" key="2">
    <source>
        <dbReference type="ARBA" id="ARBA00004496"/>
    </source>
</evidence>
<evidence type="ECO:0000256" key="7">
    <source>
        <dbReference type="ARBA" id="ARBA00022723"/>
    </source>
</evidence>
<dbReference type="InterPro" id="IPR000023">
    <property type="entry name" value="Phosphofructokinase_dom"/>
</dbReference>
<comment type="pathway">
    <text evidence="3">Carbohydrate degradation; glycolysis; D-glyceraldehyde 3-phosphate and glycerone phosphate from D-glucose: step 3/4.</text>
</comment>
<keyword evidence="8" id="KW-0547">Nucleotide-binding</keyword>
<dbReference type="GO" id="GO:0046872">
    <property type="term" value="F:metal ion binding"/>
    <property type="evidence" value="ECO:0007669"/>
    <property type="project" value="UniProtKB-KW"/>
</dbReference>
<evidence type="ECO:0000256" key="4">
    <source>
        <dbReference type="ARBA" id="ARBA00012055"/>
    </source>
</evidence>
<dbReference type="GO" id="GO:0005945">
    <property type="term" value="C:6-phosphofructokinase complex"/>
    <property type="evidence" value="ECO:0007669"/>
    <property type="project" value="TreeGrafter"/>
</dbReference>
<comment type="caution">
    <text evidence="17">The sequence shown here is derived from an EMBL/GenBank/DDBJ whole genome shotgun (WGS) entry which is preliminary data.</text>
</comment>
<reference evidence="17" key="1">
    <citation type="submission" date="2021-02" db="EMBL/GenBank/DDBJ databases">
        <authorList>
            <person name="Nowell W R."/>
        </authorList>
    </citation>
    <scope>NUCLEOTIDE SEQUENCE</scope>
</reference>
<dbReference type="AlphaFoldDB" id="A0A8S3D3V4"/>
<keyword evidence="5" id="KW-0963">Cytoplasm</keyword>
<dbReference type="Proteomes" id="UP000676336">
    <property type="component" value="Unassembled WGS sequence"/>
</dbReference>
<dbReference type="Gene3D" id="3.40.50.460">
    <property type="entry name" value="Phosphofructokinase domain"/>
    <property type="match status" value="1"/>
</dbReference>
<organism evidence="17 18">
    <name type="scientific">Rotaria magnacalcarata</name>
    <dbReference type="NCBI Taxonomy" id="392030"/>
    <lineage>
        <taxon>Eukaryota</taxon>
        <taxon>Metazoa</taxon>
        <taxon>Spiralia</taxon>
        <taxon>Gnathifera</taxon>
        <taxon>Rotifera</taxon>
        <taxon>Eurotatoria</taxon>
        <taxon>Bdelloidea</taxon>
        <taxon>Philodinida</taxon>
        <taxon>Philodinidae</taxon>
        <taxon>Rotaria</taxon>
    </lineage>
</organism>
<dbReference type="GO" id="GO:0003872">
    <property type="term" value="F:6-phosphofructokinase activity"/>
    <property type="evidence" value="ECO:0007669"/>
    <property type="project" value="UniProtKB-EC"/>
</dbReference>
<dbReference type="PRINTS" id="PR00476">
    <property type="entry name" value="PHFRCTKINASE"/>
</dbReference>
<evidence type="ECO:0000313" key="17">
    <source>
        <dbReference type="EMBL" id="CAF4946283.1"/>
    </source>
</evidence>
<evidence type="ECO:0000256" key="6">
    <source>
        <dbReference type="ARBA" id="ARBA00022679"/>
    </source>
</evidence>
<evidence type="ECO:0000256" key="12">
    <source>
        <dbReference type="ARBA" id="ARBA00023152"/>
    </source>
</evidence>
<evidence type="ECO:0000259" key="14">
    <source>
        <dbReference type="Pfam" id="PF00365"/>
    </source>
</evidence>
<dbReference type="GO" id="GO:0030388">
    <property type="term" value="P:fructose 1,6-bisphosphate metabolic process"/>
    <property type="evidence" value="ECO:0007669"/>
    <property type="project" value="TreeGrafter"/>
</dbReference>
<evidence type="ECO:0000256" key="3">
    <source>
        <dbReference type="ARBA" id="ARBA00004679"/>
    </source>
</evidence>
<keyword evidence="9" id="KW-0418">Kinase</keyword>
<evidence type="ECO:0000256" key="10">
    <source>
        <dbReference type="ARBA" id="ARBA00022840"/>
    </source>
</evidence>
<keyword evidence="10" id="KW-0067">ATP-binding</keyword>
<keyword evidence="7" id="KW-0479">Metal-binding</keyword>
<dbReference type="Pfam" id="PF00365">
    <property type="entry name" value="PFK"/>
    <property type="match status" value="1"/>
</dbReference>
<dbReference type="GO" id="GO:0048029">
    <property type="term" value="F:monosaccharide binding"/>
    <property type="evidence" value="ECO:0007669"/>
    <property type="project" value="TreeGrafter"/>
</dbReference>
<evidence type="ECO:0000256" key="1">
    <source>
        <dbReference type="ARBA" id="ARBA00001946"/>
    </source>
</evidence>
<evidence type="ECO:0000256" key="5">
    <source>
        <dbReference type="ARBA" id="ARBA00022490"/>
    </source>
</evidence>
<keyword evidence="6" id="KW-0808">Transferase</keyword>
<evidence type="ECO:0000313" key="16">
    <source>
        <dbReference type="EMBL" id="CAF4643779.1"/>
    </source>
</evidence>
<keyword evidence="11" id="KW-0460">Magnesium</keyword>
<proteinExistence type="predicted"/>
<dbReference type="GO" id="GO:0005524">
    <property type="term" value="F:ATP binding"/>
    <property type="evidence" value="ECO:0007669"/>
    <property type="project" value="UniProtKB-KW"/>
</dbReference>
<dbReference type="GO" id="GO:0042802">
    <property type="term" value="F:identical protein binding"/>
    <property type="evidence" value="ECO:0007669"/>
    <property type="project" value="TreeGrafter"/>
</dbReference>
<dbReference type="EC" id="2.7.1.11" evidence="4"/>
<dbReference type="Proteomes" id="UP000681720">
    <property type="component" value="Unassembled WGS sequence"/>
</dbReference>
<comment type="cofactor">
    <cofactor evidence="1">
        <name>Mg(2+)</name>
        <dbReference type="ChEBI" id="CHEBI:18420"/>
    </cofactor>
</comment>
<comment type="catalytic activity">
    <reaction evidence="13">
        <text>beta-D-fructose 6-phosphate + ATP = beta-D-fructose 1,6-bisphosphate + ADP + H(+)</text>
        <dbReference type="Rhea" id="RHEA:16109"/>
        <dbReference type="ChEBI" id="CHEBI:15378"/>
        <dbReference type="ChEBI" id="CHEBI:30616"/>
        <dbReference type="ChEBI" id="CHEBI:32966"/>
        <dbReference type="ChEBI" id="CHEBI:57634"/>
        <dbReference type="ChEBI" id="CHEBI:456216"/>
        <dbReference type="EC" id="2.7.1.11"/>
    </reaction>
</comment>
<dbReference type="EMBL" id="CAJOBJ010101229">
    <property type="protein sequence ID" value="CAF4588655.1"/>
    <property type="molecule type" value="Genomic_DNA"/>
</dbReference>
<dbReference type="GO" id="GO:0061621">
    <property type="term" value="P:canonical glycolysis"/>
    <property type="evidence" value="ECO:0007669"/>
    <property type="project" value="TreeGrafter"/>
</dbReference>
<dbReference type="PANTHER" id="PTHR13697">
    <property type="entry name" value="PHOSPHOFRUCTOKINASE"/>
    <property type="match status" value="1"/>
</dbReference>
<feature type="domain" description="Phosphofructokinase" evidence="14">
    <location>
        <begin position="3"/>
        <end position="58"/>
    </location>
</feature>
<feature type="non-terminal residue" evidence="17">
    <location>
        <position position="1"/>
    </location>
</feature>
<dbReference type="GO" id="GO:0070095">
    <property type="term" value="F:fructose-6-phosphate binding"/>
    <property type="evidence" value="ECO:0007669"/>
    <property type="project" value="TreeGrafter"/>
</dbReference>
<evidence type="ECO:0000313" key="15">
    <source>
        <dbReference type="EMBL" id="CAF4588655.1"/>
    </source>
</evidence>
<dbReference type="PANTHER" id="PTHR13697:SF4">
    <property type="entry name" value="ATP-DEPENDENT 6-PHOSPHOFRUCTOKINASE"/>
    <property type="match status" value="1"/>
</dbReference>
<dbReference type="GO" id="GO:0006002">
    <property type="term" value="P:fructose 6-phosphate metabolic process"/>
    <property type="evidence" value="ECO:0007669"/>
    <property type="project" value="InterPro"/>
</dbReference>
<evidence type="ECO:0000256" key="11">
    <source>
        <dbReference type="ARBA" id="ARBA00022842"/>
    </source>
</evidence>
<dbReference type="InterPro" id="IPR035966">
    <property type="entry name" value="PKF_sf"/>
</dbReference>
<evidence type="ECO:0000313" key="18">
    <source>
        <dbReference type="Proteomes" id="UP000676336"/>
    </source>
</evidence>
<accession>A0A8S3D3V4</accession>
<dbReference type="GO" id="GO:0016208">
    <property type="term" value="F:AMP binding"/>
    <property type="evidence" value="ECO:0007669"/>
    <property type="project" value="TreeGrafter"/>
</dbReference>
<evidence type="ECO:0000256" key="8">
    <source>
        <dbReference type="ARBA" id="ARBA00022741"/>
    </source>
</evidence>
<feature type="non-terminal residue" evidence="17">
    <location>
        <position position="58"/>
    </location>
</feature>
<dbReference type="SUPFAM" id="SSF53784">
    <property type="entry name" value="Phosphofructokinase"/>
    <property type="match status" value="1"/>
</dbReference>
<dbReference type="InterPro" id="IPR022953">
    <property type="entry name" value="ATP_PFK"/>
</dbReference>
<comment type="subcellular location">
    <subcellularLocation>
        <location evidence="2">Cytoplasm</location>
    </subcellularLocation>
</comment>
<protein>
    <recommendedName>
        <fullName evidence="4">6-phosphofructokinase</fullName>
        <ecNumber evidence="4">2.7.1.11</ecNumber>
    </recommendedName>
</protein>
<sequence>REMGQRLNIVVIAEGATDSEGRPIKCDDVRALIATRLKYDTRVTILGHVQRGGCPSAF</sequence>
<evidence type="ECO:0000256" key="9">
    <source>
        <dbReference type="ARBA" id="ARBA00022777"/>
    </source>
</evidence>
<name>A0A8S3D3V4_9BILA</name>
<dbReference type="EMBL" id="CAJOBI010186555">
    <property type="protein sequence ID" value="CAF4946283.1"/>
    <property type="molecule type" value="Genomic_DNA"/>
</dbReference>
<dbReference type="EMBL" id="CAJOBH010107345">
    <property type="protein sequence ID" value="CAF4643779.1"/>
    <property type="molecule type" value="Genomic_DNA"/>
</dbReference>